<evidence type="ECO:0000259" key="1">
    <source>
        <dbReference type="Pfam" id="PF21321"/>
    </source>
</evidence>
<name>A0ABV8KTT2_9ACTN</name>
<protein>
    <submittedName>
        <fullName evidence="2">DUF433 domain-containing protein</fullName>
    </submittedName>
</protein>
<dbReference type="InterPro" id="IPR009057">
    <property type="entry name" value="Homeodomain-like_sf"/>
</dbReference>
<feature type="domain" description="Putative antitoxin VapB45-like DNA-binding HTH" evidence="1">
    <location>
        <begin position="8"/>
        <end position="80"/>
    </location>
</feature>
<dbReference type="InterPro" id="IPR048708">
    <property type="entry name" value="VapB45-like_HTH"/>
</dbReference>
<dbReference type="Proteomes" id="UP001595868">
    <property type="component" value="Unassembled WGS sequence"/>
</dbReference>
<keyword evidence="3" id="KW-1185">Reference proteome</keyword>
<organism evidence="2 3">
    <name type="scientific">Micromonospora zhanjiangensis</name>
    <dbReference type="NCBI Taxonomy" id="1522057"/>
    <lineage>
        <taxon>Bacteria</taxon>
        <taxon>Bacillati</taxon>
        <taxon>Actinomycetota</taxon>
        <taxon>Actinomycetes</taxon>
        <taxon>Micromonosporales</taxon>
        <taxon>Micromonosporaceae</taxon>
        <taxon>Micromonospora</taxon>
    </lineage>
</organism>
<comment type="caution">
    <text evidence="2">The sequence shown here is derived from an EMBL/GenBank/DDBJ whole genome shotgun (WGS) entry which is preliminary data.</text>
</comment>
<dbReference type="InterPro" id="IPR007367">
    <property type="entry name" value="DUF433"/>
</dbReference>
<evidence type="ECO:0000313" key="2">
    <source>
        <dbReference type="EMBL" id="MFC4109575.1"/>
    </source>
</evidence>
<gene>
    <name evidence="2" type="ORF">ACFOX0_27035</name>
</gene>
<dbReference type="SUPFAM" id="SSF46689">
    <property type="entry name" value="Homeodomain-like"/>
    <property type="match status" value="1"/>
</dbReference>
<accession>A0ABV8KTT2</accession>
<dbReference type="RefSeq" id="WP_377551096.1">
    <property type="nucleotide sequence ID" value="NZ_JBHSBN010000026.1"/>
</dbReference>
<sequence>MIDRFTVPLLTPLEAAEHLQVPERTMHRWLSQNAAGHPLVHSIRPQRRGHPSVPFVALVEAYVLRSLRKLGLSTDKIREAATDIRQQFDTEYGLASRRIATDGIDVFIHYLDTDEVARAGDRQMPLRQVINDYLRYISWTDDDEFPSRLVLRKYDPAVAEVVIDPRFAWGAPIVESTKVPVSAVLGMWRSGEPLDVVADEYGLSVDQVEALVRVAA</sequence>
<evidence type="ECO:0000313" key="3">
    <source>
        <dbReference type="Proteomes" id="UP001595868"/>
    </source>
</evidence>
<dbReference type="EMBL" id="JBHSBN010000026">
    <property type="protein sequence ID" value="MFC4109575.1"/>
    <property type="molecule type" value="Genomic_DNA"/>
</dbReference>
<reference evidence="3" key="1">
    <citation type="journal article" date="2019" name="Int. J. Syst. Evol. Microbiol.">
        <title>The Global Catalogue of Microorganisms (GCM) 10K type strain sequencing project: providing services to taxonomists for standard genome sequencing and annotation.</title>
        <authorList>
            <consortium name="The Broad Institute Genomics Platform"/>
            <consortium name="The Broad Institute Genome Sequencing Center for Infectious Disease"/>
            <person name="Wu L."/>
            <person name="Ma J."/>
        </authorList>
    </citation>
    <scope>NUCLEOTIDE SEQUENCE [LARGE SCALE GENOMIC DNA]</scope>
    <source>
        <strain evidence="3">2902at01</strain>
    </source>
</reference>
<dbReference type="Pfam" id="PF21321">
    <property type="entry name" value="HTH_66"/>
    <property type="match status" value="1"/>
</dbReference>
<dbReference type="Pfam" id="PF04255">
    <property type="entry name" value="DUF433"/>
    <property type="match status" value="1"/>
</dbReference>
<dbReference type="Gene3D" id="1.10.10.10">
    <property type="entry name" value="Winged helix-like DNA-binding domain superfamily/Winged helix DNA-binding domain"/>
    <property type="match status" value="1"/>
</dbReference>
<proteinExistence type="predicted"/>
<dbReference type="InterPro" id="IPR036388">
    <property type="entry name" value="WH-like_DNA-bd_sf"/>
</dbReference>